<keyword evidence="2" id="KW-1185">Reference proteome</keyword>
<evidence type="ECO:0000313" key="1">
    <source>
        <dbReference type="EMBL" id="CAH0488123.1"/>
    </source>
</evidence>
<dbReference type="EMBL" id="CAKLBC010000767">
    <property type="protein sequence ID" value="CAH0488123.1"/>
    <property type="molecule type" value="Genomic_DNA"/>
</dbReference>
<name>A0ABN8C4I5_9STRA</name>
<protein>
    <submittedName>
        <fullName evidence="1">Uncharacterized protein</fullName>
    </submittedName>
</protein>
<reference evidence="1 2" key="1">
    <citation type="submission" date="2021-11" db="EMBL/GenBank/DDBJ databases">
        <authorList>
            <person name="Islam A."/>
            <person name="Islam S."/>
            <person name="Flora M.S."/>
            <person name="Rahman M."/>
            <person name="Ziaur R.M."/>
            <person name="Epstein J.H."/>
            <person name="Hassan M."/>
            <person name="Klassen M."/>
            <person name="Woodard K."/>
            <person name="Webb A."/>
            <person name="Webby R.J."/>
            <person name="El Zowalaty M.E."/>
        </authorList>
    </citation>
    <scope>NUCLEOTIDE SEQUENCE [LARGE SCALE GENOMIC DNA]</scope>
    <source>
        <strain evidence="1">Pf1</strain>
    </source>
</reference>
<dbReference type="Proteomes" id="UP001157938">
    <property type="component" value="Unassembled WGS sequence"/>
</dbReference>
<proteinExistence type="predicted"/>
<accession>A0ABN8C4I5</accession>
<evidence type="ECO:0000313" key="2">
    <source>
        <dbReference type="Proteomes" id="UP001157938"/>
    </source>
</evidence>
<sequence length="159" mass="17703">MSALPIQDASGGGVPHTMTSVAPDPEKWEALHRLADLACPTTIVAMLKDTLKRLQLVAIKDFVYRDLTKLRRQASTPAVFTRSNVVIIDVSSYSGESSKRLALCLCELDIAVQSRQLTTEFARTHFLLFNLTEKTKEWALGKLVANTGCSWTCRLYRTT</sequence>
<organism evidence="1 2">
    <name type="scientific">Peronospora farinosa</name>
    <dbReference type="NCBI Taxonomy" id="134698"/>
    <lineage>
        <taxon>Eukaryota</taxon>
        <taxon>Sar</taxon>
        <taxon>Stramenopiles</taxon>
        <taxon>Oomycota</taxon>
        <taxon>Peronosporomycetes</taxon>
        <taxon>Peronosporales</taxon>
        <taxon>Peronosporaceae</taxon>
        <taxon>Peronospora</taxon>
    </lineage>
</organism>
<comment type="caution">
    <text evidence="1">The sequence shown here is derived from an EMBL/GenBank/DDBJ whole genome shotgun (WGS) entry which is preliminary data.</text>
</comment>
<gene>
    <name evidence="1" type="ORF">PFR001_LOCUS3628</name>
</gene>